<dbReference type="Gene3D" id="1.10.760.10">
    <property type="entry name" value="Cytochrome c-like domain"/>
    <property type="match status" value="3"/>
</dbReference>
<feature type="domain" description="Cytochrome c" evidence="5">
    <location>
        <begin position="244"/>
        <end position="406"/>
    </location>
</feature>
<feature type="domain" description="Cytochrome c" evidence="5">
    <location>
        <begin position="70"/>
        <end position="166"/>
    </location>
</feature>
<dbReference type="Pfam" id="PF13442">
    <property type="entry name" value="Cytochrome_CBB3"/>
    <property type="match status" value="2"/>
</dbReference>
<dbReference type="AlphaFoldDB" id="A0A5C5YRQ5"/>
<dbReference type="InterPro" id="IPR009056">
    <property type="entry name" value="Cyt_c-like_dom"/>
</dbReference>
<gene>
    <name evidence="6" type="ORF">Pla123a_21740</name>
</gene>
<organism evidence="6 7">
    <name type="scientific">Posidoniimonas polymericola</name>
    <dbReference type="NCBI Taxonomy" id="2528002"/>
    <lineage>
        <taxon>Bacteria</taxon>
        <taxon>Pseudomonadati</taxon>
        <taxon>Planctomycetota</taxon>
        <taxon>Planctomycetia</taxon>
        <taxon>Pirellulales</taxon>
        <taxon>Lacipirellulaceae</taxon>
        <taxon>Posidoniimonas</taxon>
    </lineage>
</organism>
<dbReference type="EMBL" id="SJPO01000004">
    <property type="protein sequence ID" value="TWT77513.1"/>
    <property type="molecule type" value="Genomic_DNA"/>
</dbReference>
<dbReference type="Proteomes" id="UP000318478">
    <property type="component" value="Unassembled WGS sequence"/>
</dbReference>
<keyword evidence="1 4" id="KW-0349">Heme</keyword>
<keyword evidence="7" id="KW-1185">Reference proteome</keyword>
<evidence type="ECO:0000313" key="6">
    <source>
        <dbReference type="EMBL" id="TWT77513.1"/>
    </source>
</evidence>
<dbReference type="GO" id="GO:0046872">
    <property type="term" value="F:metal ion binding"/>
    <property type="evidence" value="ECO:0007669"/>
    <property type="project" value="UniProtKB-KW"/>
</dbReference>
<reference evidence="6 7" key="1">
    <citation type="submission" date="2019-02" db="EMBL/GenBank/DDBJ databases">
        <title>Deep-cultivation of Planctomycetes and their phenomic and genomic characterization uncovers novel biology.</title>
        <authorList>
            <person name="Wiegand S."/>
            <person name="Jogler M."/>
            <person name="Boedeker C."/>
            <person name="Pinto D."/>
            <person name="Vollmers J."/>
            <person name="Rivas-Marin E."/>
            <person name="Kohn T."/>
            <person name="Peeters S.H."/>
            <person name="Heuer A."/>
            <person name="Rast P."/>
            <person name="Oberbeckmann S."/>
            <person name="Bunk B."/>
            <person name="Jeske O."/>
            <person name="Meyerdierks A."/>
            <person name="Storesund J.E."/>
            <person name="Kallscheuer N."/>
            <person name="Luecker S."/>
            <person name="Lage O.M."/>
            <person name="Pohl T."/>
            <person name="Merkel B.J."/>
            <person name="Hornburger P."/>
            <person name="Mueller R.-W."/>
            <person name="Bruemmer F."/>
            <person name="Labrenz M."/>
            <person name="Spormann A.M."/>
            <person name="Op Den Camp H."/>
            <person name="Overmann J."/>
            <person name="Amann R."/>
            <person name="Jetten M.S.M."/>
            <person name="Mascher T."/>
            <person name="Medema M.H."/>
            <person name="Devos D.P."/>
            <person name="Kaster A.-K."/>
            <person name="Ovreas L."/>
            <person name="Rohde M."/>
            <person name="Galperin M.Y."/>
            <person name="Jogler C."/>
        </authorList>
    </citation>
    <scope>NUCLEOTIDE SEQUENCE [LARGE SCALE GENOMIC DNA]</scope>
    <source>
        <strain evidence="6 7">Pla123a</strain>
    </source>
</reference>
<evidence type="ECO:0000256" key="3">
    <source>
        <dbReference type="ARBA" id="ARBA00023004"/>
    </source>
</evidence>
<dbReference type="GO" id="GO:0009055">
    <property type="term" value="F:electron transfer activity"/>
    <property type="evidence" value="ECO:0007669"/>
    <property type="project" value="InterPro"/>
</dbReference>
<dbReference type="PROSITE" id="PS51007">
    <property type="entry name" value="CYTC"/>
    <property type="match status" value="2"/>
</dbReference>
<evidence type="ECO:0000313" key="7">
    <source>
        <dbReference type="Proteomes" id="UP000318478"/>
    </source>
</evidence>
<dbReference type="SUPFAM" id="SSF46626">
    <property type="entry name" value="Cytochrome c"/>
    <property type="match status" value="2"/>
</dbReference>
<accession>A0A5C5YRQ5</accession>
<dbReference type="GO" id="GO:0020037">
    <property type="term" value="F:heme binding"/>
    <property type="evidence" value="ECO:0007669"/>
    <property type="project" value="InterPro"/>
</dbReference>
<dbReference type="RefSeq" id="WP_197527861.1">
    <property type="nucleotide sequence ID" value="NZ_SJPO01000004.1"/>
</dbReference>
<evidence type="ECO:0000256" key="1">
    <source>
        <dbReference type="ARBA" id="ARBA00022617"/>
    </source>
</evidence>
<sequence>MLATVGCGDFSDFPAHELVQAEEQLVPTHRQQVAAILNEVFGAPSEPIVPDGLADLLDLRLLQQAAGRVASNEPGQTLGLYRRHCAVCHGLSGDGQGPAALYEAPYPRDFRAGVFKFKSTYRGAKPTGADLAATLRFGLPGTAMPSFALLPVEEIESLVEYVRYLAIRGELEQALARYVGEELDFDPATGEVDDESRLDWRDTETRELVLDELLPPIARGWREAESSVVAAAAPVGAGERFSAAEVTAGRALFHDAQRANCAKCHGEDGAGGANLVDYNDWNKRVHEYLEETKRRVASRQTLEERVAEAAPDRHEFLVRELATRYAEIDARRAAGDVLLPPRIADPRTLVPGSLRGARSREHLYRVISQGIAGTPMPAVGPTDPGGVGALNEDEIWRLVAYVESLTDQPDGGRHD</sequence>
<comment type="caution">
    <text evidence="6">The sequence shown here is derived from an EMBL/GenBank/DDBJ whole genome shotgun (WGS) entry which is preliminary data.</text>
</comment>
<keyword evidence="3 4" id="KW-0408">Iron</keyword>
<evidence type="ECO:0000259" key="5">
    <source>
        <dbReference type="PROSITE" id="PS51007"/>
    </source>
</evidence>
<name>A0A5C5YRQ5_9BACT</name>
<proteinExistence type="predicted"/>
<evidence type="ECO:0000256" key="2">
    <source>
        <dbReference type="ARBA" id="ARBA00022723"/>
    </source>
</evidence>
<evidence type="ECO:0000256" key="4">
    <source>
        <dbReference type="PROSITE-ProRule" id="PRU00433"/>
    </source>
</evidence>
<keyword evidence="2 4" id="KW-0479">Metal-binding</keyword>
<protein>
    <submittedName>
        <fullName evidence="6">Cytochrome c</fullName>
    </submittedName>
</protein>
<dbReference type="InterPro" id="IPR036909">
    <property type="entry name" value="Cyt_c-like_dom_sf"/>
</dbReference>